<dbReference type="InterPro" id="IPR005158">
    <property type="entry name" value="BTAD"/>
</dbReference>
<dbReference type="Gene3D" id="1.10.10.10">
    <property type="entry name" value="Winged helix-like DNA-binding domain superfamily/Winged helix DNA-binding domain"/>
    <property type="match status" value="2"/>
</dbReference>
<dbReference type="Gene3D" id="1.25.40.10">
    <property type="entry name" value="Tetratricopeptide repeat domain"/>
    <property type="match status" value="1"/>
</dbReference>
<evidence type="ECO:0000256" key="2">
    <source>
        <dbReference type="ARBA" id="ARBA00023015"/>
    </source>
</evidence>
<name>A0A562IBC6_MICOL</name>
<comment type="similarity">
    <text evidence="1">Belongs to the AfsR/DnrI/RedD regulatory family.</text>
</comment>
<protein>
    <submittedName>
        <fullName evidence="8">DNA-binding SARP family transcriptional activator</fullName>
    </submittedName>
</protein>
<evidence type="ECO:0000313" key="8">
    <source>
        <dbReference type="EMBL" id="TWH68015.1"/>
    </source>
</evidence>
<dbReference type="SUPFAM" id="SSF48452">
    <property type="entry name" value="TPR-like"/>
    <property type="match status" value="1"/>
</dbReference>
<dbReference type="SMART" id="SM00862">
    <property type="entry name" value="Trans_reg_C"/>
    <property type="match status" value="1"/>
</dbReference>
<dbReference type="Pfam" id="PF03704">
    <property type="entry name" value="BTAD"/>
    <property type="match status" value="1"/>
</dbReference>
<dbReference type="InterPro" id="IPR011990">
    <property type="entry name" value="TPR-like_helical_dom_sf"/>
</dbReference>
<evidence type="ECO:0000256" key="6">
    <source>
        <dbReference type="SAM" id="MobiDB-lite"/>
    </source>
</evidence>
<dbReference type="PRINTS" id="PR00364">
    <property type="entry name" value="DISEASERSIST"/>
</dbReference>
<dbReference type="InterPro" id="IPR002182">
    <property type="entry name" value="NB-ARC"/>
</dbReference>
<dbReference type="SUPFAM" id="SSF52540">
    <property type="entry name" value="P-loop containing nucleoside triphosphate hydrolases"/>
    <property type="match status" value="1"/>
</dbReference>
<feature type="domain" description="OmpR/PhoB-type" evidence="7">
    <location>
        <begin position="1"/>
        <end position="85"/>
    </location>
</feature>
<dbReference type="PANTHER" id="PTHR35807">
    <property type="entry name" value="TRANSCRIPTIONAL REGULATOR REDD-RELATED"/>
    <property type="match status" value="1"/>
</dbReference>
<dbReference type="Pfam" id="PF00486">
    <property type="entry name" value="Trans_reg_C"/>
    <property type="match status" value="1"/>
</dbReference>
<dbReference type="InterPro" id="IPR001867">
    <property type="entry name" value="OmpR/PhoB-type_DNA-bd"/>
</dbReference>
<evidence type="ECO:0000256" key="1">
    <source>
        <dbReference type="ARBA" id="ARBA00005820"/>
    </source>
</evidence>
<dbReference type="SUPFAM" id="SSF46894">
    <property type="entry name" value="C-terminal effector domain of the bipartite response regulators"/>
    <property type="match status" value="1"/>
</dbReference>
<dbReference type="SMART" id="SM01043">
    <property type="entry name" value="BTAD"/>
    <property type="match status" value="1"/>
</dbReference>
<dbReference type="InterPro" id="IPR027417">
    <property type="entry name" value="P-loop_NTPase"/>
</dbReference>
<keyword evidence="2" id="KW-0805">Transcription regulation</keyword>
<dbReference type="CDD" id="cd15831">
    <property type="entry name" value="BTAD"/>
    <property type="match status" value="1"/>
</dbReference>
<dbReference type="RefSeq" id="WP_145774904.1">
    <property type="nucleotide sequence ID" value="NZ_VLKE01000001.1"/>
</dbReference>
<evidence type="ECO:0000256" key="3">
    <source>
        <dbReference type="ARBA" id="ARBA00023125"/>
    </source>
</evidence>
<dbReference type="GO" id="GO:0003677">
    <property type="term" value="F:DNA binding"/>
    <property type="evidence" value="ECO:0007669"/>
    <property type="project" value="UniProtKB-UniRule"/>
</dbReference>
<reference evidence="8 9" key="1">
    <citation type="submission" date="2019-07" db="EMBL/GenBank/DDBJ databases">
        <title>R&amp;d 2014.</title>
        <authorList>
            <person name="Klenk H.-P."/>
        </authorList>
    </citation>
    <scope>NUCLEOTIDE SEQUENCE [LARGE SCALE GENOMIC DNA]</scope>
    <source>
        <strain evidence="8 9">DSM 43868</strain>
    </source>
</reference>
<dbReference type="GO" id="GO:0006355">
    <property type="term" value="P:regulation of DNA-templated transcription"/>
    <property type="evidence" value="ECO:0007669"/>
    <property type="project" value="InterPro"/>
</dbReference>
<dbReference type="GO" id="GO:0043531">
    <property type="term" value="F:ADP binding"/>
    <property type="evidence" value="ECO:0007669"/>
    <property type="project" value="InterPro"/>
</dbReference>
<keyword evidence="3 5" id="KW-0238">DNA-binding</keyword>
<dbReference type="InterPro" id="IPR016032">
    <property type="entry name" value="Sig_transdc_resp-reg_C-effctor"/>
</dbReference>
<dbReference type="PANTHER" id="PTHR35807:SF1">
    <property type="entry name" value="TRANSCRIPTIONAL REGULATOR REDD"/>
    <property type="match status" value="1"/>
</dbReference>
<dbReference type="SMART" id="SM00382">
    <property type="entry name" value="AAA"/>
    <property type="match status" value="1"/>
</dbReference>
<sequence>MTASVGDRHVELGPAQQRAVLAALLVDAGRPVPLEELAARIWDRPPKGVRSALYAHVSRLRGLLADTASKQVGLERLGTGYALHMPRDCVDILRFQDLVREGGGADVPQHRRATVLGEALRLWHGTPLTDLDTMWAGNVRHSWEIQRTTAAAMWAATELDLGRPEAVISQLTMMIPSRPLAESLVHELMRALYITGRTAEALDWFDRTRKHLAQELGSDPGKSLQDLHMAILLGTADGRRRPADDKPATRPQAALPAQLPAYAPGFTGRADHFRRLNQLLDSGQRTIVISGAAGAGKTTLAAHWAQHVRDRFPDGQLYVNLHGFSGQMQLQPAEVLARFLQALGVPQQEVPIDVDDAAALFRSIAADKRILVLLDNAASADQVRPLLLGSARCLVLVTSRNRLSRLVARDGARRVSLDIMTEPEAVELLSGLLGDDCAVDDQALRDLAAACGGLPLALRISAARLSDRPNQRLSDFVKALYAGDRLTALAATDDDQIAVQAAFDLSYQALPETARRLFSLVGSFAGPDFATGAVAALTGLSNEDADRVLDQLAAMHMIQPVADNRYTFHDLLRLYAQRRCAAEVGEVERRQALRRLCDFYLTVIDAAARILYPQVFRLPMPPIARRTYRSPSPTTAGRKPGWTRSEGTWWP</sequence>
<dbReference type="EMBL" id="VLKE01000001">
    <property type="protein sequence ID" value="TWH68015.1"/>
    <property type="molecule type" value="Genomic_DNA"/>
</dbReference>
<evidence type="ECO:0000313" key="9">
    <source>
        <dbReference type="Proteomes" id="UP000319825"/>
    </source>
</evidence>
<dbReference type="Gene3D" id="3.40.50.300">
    <property type="entry name" value="P-loop containing nucleotide triphosphate hydrolases"/>
    <property type="match status" value="1"/>
</dbReference>
<dbReference type="GO" id="GO:0000160">
    <property type="term" value="P:phosphorelay signal transduction system"/>
    <property type="evidence" value="ECO:0007669"/>
    <property type="project" value="InterPro"/>
</dbReference>
<dbReference type="Proteomes" id="UP000319825">
    <property type="component" value="Unassembled WGS sequence"/>
</dbReference>
<dbReference type="OrthoDB" id="7628974at2"/>
<proteinExistence type="inferred from homology"/>
<accession>A0A562IBC6</accession>
<gene>
    <name evidence="8" type="ORF">JD77_03002</name>
</gene>
<feature type="region of interest" description="Disordered" evidence="6">
    <location>
        <begin position="627"/>
        <end position="651"/>
    </location>
</feature>
<dbReference type="InterPro" id="IPR051677">
    <property type="entry name" value="AfsR-DnrI-RedD_regulator"/>
</dbReference>
<dbReference type="AlphaFoldDB" id="A0A562IBC6"/>
<evidence type="ECO:0000256" key="5">
    <source>
        <dbReference type="PROSITE-ProRule" id="PRU01091"/>
    </source>
</evidence>
<organism evidence="8 9">
    <name type="scientific">Micromonospora olivasterospora</name>
    <dbReference type="NCBI Taxonomy" id="1880"/>
    <lineage>
        <taxon>Bacteria</taxon>
        <taxon>Bacillati</taxon>
        <taxon>Actinomycetota</taxon>
        <taxon>Actinomycetes</taxon>
        <taxon>Micromonosporales</taxon>
        <taxon>Micromonosporaceae</taxon>
        <taxon>Micromonospora</taxon>
    </lineage>
</organism>
<dbReference type="InterPro" id="IPR003593">
    <property type="entry name" value="AAA+_ATPase"/>
</dbReference>
<dbReference type="InterPro" id="IPR036388">
    <property type="entry name" value="WH-like_DNA-bd_sf"/>
</dbReference>
<comment type="caution">
    <text evidence="8">The sequence shown here is derived from an EMBL/GenBank/DDBJ whole genome shotgun (WGS) entry which is preliminary data.</text>
</comment>
<keyword evidence="9" id="KW-1185">Reference proteome</keyword>
<dbReference type="Pfam" id="PF00931">
    <property type="entry name" value="NB-ARC"/>
    <property type="match status" value="1"/>
</dbReference>
<evidence type="ECO:0000256" key="4">
    <source>
        <dbReference type="ARBA" id="ARBA00023163"/>
    </source>
</evidence>
<evidence type="ECO:0000259" key="7">
    <source>
        <dbReference type="PROSITE" id="PS51755"/>
    </source>
</evidence>
<feature type="DNA-binding region" description="OmpR/PhoB-type" evidence="5">
    <location>
        <begin position="1"/>
        <end position="85"/>
    </location>
</feature>
<dbReference type="PROSITE" id="PS51755">
    <property type="entry name" value="OMPR_PHOB"/>
    <property type="match status" value="1"/>
</dbReference>
<keyword evidence="4" id="KW-0804">Transcription</keyword>